<organism evidence="1 2">
    <name type="scientific">Vararia minispora EC-137</name>
    <dbReference type="NCBI Taxonomy" id="1314806"/>
    <lineage>
        <taxon>Eukaryota</taxon>
        <taxon>Fungi</taxon>
        <taxon>Dikarya</taxon>
        <taxon>Basidiomycota</taxon>
        <taxon>Agaricomycotina</taxon>
        <taxon>Agaricomycetes</taxon>
        <taxon>Russulales</taxon>
        <taxon>Lachnocladiaceae</taxon>
        <taxon>Vararia</taxon>
    </lineage>
</organism>
<evidence type="ECO:0000313" key="2">
    <source>
        <dbReference type="Proteomes" id="UP000814128"/>
    </source>
</evidence>
<evidence type="ECO:0000313" key="1">
    <source>
        <dbReference type="EMBL" id="KAI0033208.1"/>
    </source>
</evidence>
<comment type="caution">
    <text evidence="1">The sequence shown here is derived from an EMBL/GenBank/DDBJ whole genome shotgun (WGS) entry which is preliminary data.</text>
</comment>
<reference evidence="1" key="2">
    <citation type="journal article" date="2022" name="New Phytol.">
        <title>Evolutionary transition to the ectomycorrhizal habit in the genomes of a hyperdiverse lineage of mushroom-forming fungi.</title>
        <authorList>
            <person name="Looney B."/>
            <person name="Miyauchi S."/>
            <person name="Morin E."/>
            <person name="Drula E."/>
            <person name="Courty P.E."/>
            <person name="Kohler A."/>
            <person name="Kuo A."/>
            <person name="LaButti K."/>
            <person name="Pangilinan J."/>
            <person name="Lipzen A."/>
            <person name="Riley R."/>
            <person name="Andreopoulos W."/>
            <person name="He G."/>
            <person name="Johnson J."/>
            <person name="Nolan M."/>
            <person name="Tritt A."/>
            <person name="Barry K.W."/>
            <person name="Grigoriev I.V."/>
            <person name="Nagy L.G."/>
            <person name="Hibbett D."/>
            <person name="Henrissat B."/>
            <person name="Matheny P.B."/>
            <person name="Labbe J."/>
            <person name="Martin F.M."/>
        </authorList>
    </citation>
    <scope>NUCLEOTIDE SEQUENCE</scope>
    <source>
        <strain evidence="1">EC-137</strain>
    </source>
</reference>
<protein>
    <submittedName>
        <fullName evidence="1">Uncharacterized protein</fullName>
    </submittedName>
</protein>
<keyword evidence="2" id="KW-1185">Reference proteome</keyword>
<accession>A0ACB8QMY0</accession>
<proteinExistence type="predicted"/>
<dbReference type="EMBL" id="MU273525">
    <property type="protein sequence ID" value="KAI0033208.1"/>
    <property type="molecule type" value="Genomic_DNA"/>
</dbReference>
<name>A0ACB8QMY0_9AGAM</name>
<sequence>MTCYNPAIAVTSTATNSPTHSTCSQAGTQVATILASTVKNSKKRHRSEIEEVESASAEITCTMEPLHANLGIGAPQPKGRAADKIQKNHAQDAAKARLVDETTSSAAPSSKRRKTTDAQEGPVESDVHMCEIQGEQSQLGDHGGSDGDTVASSKRTDTNGGSAVDAVLDSAEVGSAIASPDESSTQSTTGLAPLAFVLRIASSMPAHAEASCSMHERAVESQGGPHDVRKPTLHSAAEVAAAADFPAANSTILTVVLAKDAKFYDTAPQDPYRLPPVTPLVEQPVVLPRSRSRRKRSTADLPPYLSVSREALEPLVEDLDAFDAEAIAGEWEKYKVATSGLPRTYIARMLSEDEMKRWYPSSGDAHGMVWLYTSVPLGHGCYYTNLGTVFYPDWAEVSEAAGASRGDLGECPALAFSLMRELLPYMNAILFPHEFSSLQACFGKGGV</sequence>
<reference evidence="1" key="1">
    <citation type="submission" date="2021-02" db="EMBL/GenBank/DDBJ databases">
        <authorList>
            <consortium name="DOE Joint Genome Institute"/>
            <person name="Ahrendt S."/>
            <person name="Looney B.P."/>
            <person name="Miyauchi S."/>
            <person name="Morin E."/>
            <person name="Drula E."/>
            <person name="Courty P.E."/>
            <person name="Chicoki N."/>
            <person name="Fauchery L."/>
            <person name="Kohler A."/>
            <person name="Kuo A."/>
            <person name="Labutti K."/>
            <person name="Pangilinan J."/>
            <person name="Lipzen A."/>
            <person name="Riley R."/>
            <person name="Andreopoulos W."/>
            <person name="He G."/>
            <person name="Johnson J."/>
            <person name="Barry K.W."/>
            <person name="Grigoriev I.V."/>
            <person name="Nagy L."/>
            <person name="Hibbett D."/>
            <person name="Henrissat B."/>
            <person name="Matheny P.B."/>
            <person name="Labbe J."/>
            <person name="Martin F."/>
        </authorList>
    </citation>
    <scope>NUCLEOTIDE SEQUENCE</scope>
    <source>
        <strain evidence="1">EC-137</strain>
    </source>
</reference>
<dbReference type="Proteomes" id="UP000814128">
    <property type="component" value="Unassembled WGS sequence"/>
</dbReference>
<gene>
    <name evidence="1" type="ORF">K488DRAFT_70057</name>
</gene>